<dbReference type="Proteomes" id="UP000078272">
    <property type="component" value="Unassembled WGS sequence"/>
</dbReference>
<dbReference type="PATRIC" id="fig|401562.3.peg.269"/>
<comment type="caution">
    <text evidence="2">The sequence shown here is derived from an EMBL/GenBank/DDBJ whole genome shotgun (WGS) entry which is preliminary data.</text>
</comment>
<evidence type="ECO:0000313" key="3">
    <source>
        <dbReference type="Proteomes" id="UP000078272"/>
    </source>
</evidence>
<gene>
    <name evidence="2" type="ORF">NS226_23165</name>
</gene>
<feature type="compositionally biased region" description="Basic and acidic residues" evidence="1">
    <location>
        <begin position="23"/>
        <end position="36"/>
    </location>
</feature>
<evidence type="ECO:0000313" key="2">
    <source>
        <dbReference type="EMBL" id="KTQ77311.1"/>
    </source>
</evidence>
<name>A0A175QRS5_9HYPH</name>
<reference evidence="2 3" key="1">
    <citation type="journal article" date="2016" name="Front. Microbiol.">
        <title>Genomic Resource of Rice Seed Associated Bacteria.</title>
        <authorList>
            <person name="Midha S."/>
            <person name="Bansal K."/>
            <person name="Sharma S."/>
            <person name="Kumar N."/>
            <person name="Patil P.P."/>
            <person name="Chaudhry V."/>
            <person name="Patil P.B."/>
        </authorList>
    </citation>
    <scope>NUCLEOTIDE SEQUENCE [LARGE SCALE GENOMIC DNA]</scope>
    <source>
        <strain evidence="2 3">NS226</strain>
    </source>
</reference>
<dbReference type="EMBL" id="LDPZ01000108">
    <property type="protein sequence ID" value="KTQ77311.1"/>
    <property type="molecule type" value="Genomic_DNA"/>
</dbReference>
<feature type="compositionally biased region" description="Basic and acidic residues" evidence="1">
    <location>
        <begin position="55"/>
        <end position="66"/>
    </location>
</feature>
<protein>
    <submittedName>
        <fullName evidence="2">Uncharacterized protein</fullName>
    </submittedName>
</protein>
<feature type="region of interest" description="Disordered" evidence="1">
    <location>
        <begin position="1"/>
        <end position="66"/>
    </location>
</feature>
<sequence length="66" mass="6776">MSSSSKTESANRHHGGPGSSHQAPDRADPTEGRGPKPGEPTNGPRAQVSGGGGEQDTHHTHDAKLK</sequence>
<organism evidence="2 3">
    <name type="scientific">Aureimonas ureilytica</name>
    <dbReference type="NCBI Taxonomy" id="401562"/>
    <lineage>
        <taxon>Bacteria</taxon>
        <taxon>Pseudomonadati</taxon>
        <taxon>Pseudomonadota</taxon>
        <taxon>Alphaproteobacteria</taxon>
        <taxon>Hyphomicrobiales</taxon>
        <taxon>Aurantimonadaceae</taxon>
        <taxon>Aureimonas</taxon>
    </lineage>
</organism>
<dbReference type="OrthoDB" id="7205490at2"/>
<dbReference type="RefSeq" id="WP_058636943.1">
    <property type="nucleotide sequence ID" value="NZ_LDPZ01000108.1"/>
</dbReference>
<dbReference type="AlphaFoldDB" id="A0A175QRS5"/>
<evidence type="ECO:0000256" key="1">
    <source>
        <dbReference type="SAM" id="MobiDB-lite"/>
    </source>
</evidence>
<accession>A0A175QRS5</accession>
<dbReference type="STRING" id="401562.NS365_14325"/>
<proteinExistence type="predicted"/>